<evidence type="ECO:0000313" key="4">
    <source>
        <dbReference type="Proteomes" id="UP000051015"/>
    </source>
</evidence>
<dbReference type="AlphaFoldDB" id="A0A0R2D8S0"/>
<proteinExistence type="predicted"/>
<evidence type="ECO:0000259" key="2">
    <source>
        <dbReference type="Pfam" id="PF17425"/>
    </source>
</evidence>
<dbReference type="Pfam" id="PF17425">
    <property type="entry name" value="Arylsulfotran_N"/>
    <property type="match status" value="1"/>
</dbReference>
<sequence>MLQLNEIINKGVFLMVKKKWFVLFLFIVLISASGFWFYCQNHVVNYVNPNKEMLTTKQIKKNIASKLSHDLQNKQSSLTTGYRKKLTSSRYTLDNPFIKLNPYKTSPLTALIIFKTTQKAKIKISVIGKTAGTTITYNNSKYNKKHALPVLGLYANYNNKIRVQATYKNGKKESKIYTVKTAKLPSELAKTKIKVTKNNKKQMVIGSNKLTFIVRTTHEPFGMDADGAIRWFTANYSQHVFRELSNGHLLYLAKKDNTGNYYNEMLETDYLGRVYKEYQFSTKTHSDEAGTSKGSDETIIHHDAIELTNHNILATVSDGSKKYMEDTIVEISHKTGKIVNVIDMKKILPKSLYTKFSSKNTVKRSDGKRDWFHNNSLYYDKTDGGLVISSRNQDLVMKINYRTHRIKWIFSNNKKWPKAYRKYLLKTKGKISYPGGQHAAILTNTAGSVKRLLIFNNNISVYRGNTKTSKQYSQGVEYTINEKKKTIKEFAQYGKQLGKKNFSYYIGSNRYLSKNNRLIDFGYRNLGESSNIVEYNNKTKKVVFNATISNFAEKGYAYRAERMSLYPQKYCFDLENN</sequence>
<accession>A0A0R2D8S0</accession>
<keyword evidence="4" id="KW-1185">Reference proteome</keyword>
<gene>
    <name evidence="3" type="ORF">FC19_GL000189</name>
</gene>
<dbReference type="PANTHER" id="PTHR35340">
    <property type="entry name" value="PQQ ENZYME REPEAT PROTEIN-RELATED"/>
    <property type="match status" value="1"/>
</dbReference>
<dbReference type="STRING" id="1423725.FC19_GL000189"/>
<feature type="domain" description="Arylsulfotransferase N-terminal" evidence="2">
    <location>
        <begin position="98"/>
        <end position="182"/>
    </location>
</feature>
<evidence type="ECO:0000256" key="1">
    <source>
        <dbReference type="SAM" id="Phobius"/>
    </source>
</evidence>
<dbReference type="EMBL" id="AYZD01000009">
    <property type="protein sequence ID" value="KRM97081.1"/>
    <property type="molecule type" value="Genomic_DNA"/>
</dbReference>
<evidence type="ECO:0000313" key="3">
    <source>
        <dbReference type="EMBL" id="KRM97081.1"/>
    </source>
</evidence>
<dbReference type="InterPro" id="IPR053143">
    <property type="entry name" value="Arylsulfate_ST"/>
</dbReference>
<keyword evidence="3" id="KW-0808">Transferase</keyword>
<dbReference type="PATRIC" id="fig|1423725.3.peg.193"/>
<keyword evidence="1" id="KW-1133">Transmembrane helix</keyword>
<dbReference type="InterPro" id="IPR038477">
    <property type="entry name" value="ASST_N_sf"/>
</dbReference>
<reference evidence="3 4" key="1">
    <citation type="journal article" date="2015" name="Genome Announc.">
        <title>Expanding the biotechnology potential of lactobacilli through comparative genomics of 213 strains and associated genera.</title>
        <authorList>
            <person name="Sun Z."/>
            <person name="Harris H.M."/>
            <person name="McCann A."/>
            <person name="Guo C."/>
            <person name="Argimon S."/>
            <person name="Zhang W."/>
            <person name="Yang X."/>
            <person name="Jeffery I.B."/>
            <person name="Cooney J.C."/>
            <person name="Kagawa T.F."/>
            <person name="Liu W."/>
            <person name="Song Y."/>
            <person name="Salvetti E."/>
            <person name="Wrobel A."/>
            <person name="Rasinkangas P."/>
            <person name="Parkhill J."/>
            <person name="Rea M.C."/>
            <person name="O'Sullivan O."/>
            <person name="Ritari J."/>
            <person name="Douillard F.P."/>
            <person name="Paul Ross R."/>
            <person name="Yang R."/>
            <person name="Briner A.E."/>
            <person name="Felis G.E."/>
            <person name="de Vos W.M."/>
            <person name="Barrangou R."/>
            <person name="Klaenhammer T.R."/>
            <person name="Caufield P.W."/>
            <person name="Cui Y."/>
            <person name="Zhang H."/>
            <person name="O'Toole P.W."/>
        </authorList>
    </citation>
    <scope>NUCLEOTIDE SEQUENCE [LARGE SCALE GENOMIC DNA]</scope>
    <source>
        <strain evidence="3 4">DSM 21051</strain>
    </source>
</reference>
<dbReference type="Proteomes" id="UP000051015">
    <property type="component" value="Unassembled WGS sequence"/>
</dbReference>
<dbReference type="Pfam" id="PF05935">
    <property type="entry name" value="Arylsulfotrans"/>
    <property type="match status" value="1"/>
</dbReference>
<dbReference type="PANTHER" id="PTHR35340:SF10">
    <property type="entry name" value="CYTOPLASMIC PROTEIN"/>
    <property type="match status" value="1"/>
</dbReference>
<dbReference type="InterPro" id="IPR035391">
    <property type="entry name" value="Arylsulfotran_N"/>
</dbReference>
<comment type="caution">
    <text evidence="3">The sequence shown here is derived from an EMBL/GenBank/DDBJ whole genome shotgun (WGS) entry which is preliminary data.</text>
</comment>
<dbReference type="GO" id="GO:0004062">
    <property type="term" value="F:aryl sulfotransferase activity"/>
    <property type="evidence" value="ECO:0007669"/>
    <property type="project" value="InterPro"/>
</dbReference>
<dbReference type="InterPro" id="IPR010262">
    <property type="entry name" value="Arylsulfotransferase_bact"/>
</dbReference>
<organism evidence="3 4">
    <name type="scientific">Liquorilactobacillus aquaticus DSM 21051</name>
    <dbReference type="NCBI Taxonomy" id="1423725"/>
    <lineage>
        <taxon>Bacteria</taxon>
        <taxon>Bacillati</taxon>
        <taxon>Bacillota</taxon>
        <taxon>Bacilli</taxon>
        <taxon>Lactobacillales</taxon>
        <taxon>Lactobacillaceae</taxon>
        <taxon>Liquorilactobacillus</taxon>
    </lineage>
</organism>
<keyword evidence="1" id="KW-0472">Membrane</keyword>
<dbReference type="Gene3D" id="2.60.40.3100">
    <property type="entry name" value="Arylsulphate sulphotransferase monomer, N-terminal domain"/>
    <property type="match status" value="1"/>
</dbReference>
<keyword evidence="1" id="KW-0812">Transmembrane</keyword>
<name>A0A0R2D8S0_9LACO</name>
<feature type="transmembrane region" description="Helical" evidence="1">
    <location>
        <begin position="20"/>
        <end position="38"/>
    </location>
</feature>
<protein>
    <submittedName>
        <fullName evidence="3">Arylsulfate sulfotransferase</fullName>
    </submittedName>
</protein>